<keyword evidence="1" id="KW-0812">Transmembrane</keyword>
<comment type="caution">
    <text evidence="2">The sequence shown here is derived from an EMBL/GenBank/DDBJ whole genome shotgun (WGS) entry which is preliminary data.</text>
</comment>
<keyword evidence="3" id="KW-1185">Reference proteome</keyword>
<sequence>MNVTGNHRYPTMHYTNVNSDALVRQDINYNYLHSHADGPPPPDPPPPLPPPLVPPFFPTTLPCVPPSSFRPPHLAATPTFSKTYNFGGETNANTSDLQLIVCPGVCLSVRGTSSLCPLVQVCCDLLLVMVVVVVVVVVVVCSIYLSTCLLPYSALLAPLPFSPFILSYLHSLGVSPRCQLSLFRIPD</sequence>
<name>A0A5B7HCU9_PORTR</name>
<accession>A0A5B7HCU9</accession>
<reference evidence="2 3" key="1">
    <citation type="submission" date="2019-05" db="EMBL/GenBank/DDBJ databases">
        <title>Another draft genome of Portunus trituberculatus and its Hox gene families provides insights of decapod evolution.</title>
        <authorList>
            <person name="Jeong J.-H."/>
            <person name="Song I."/>
            <person name="Kim S."/>
            <person name="Choi T."/>
            <person name="Kim D."/>
            <person name="Ryu S."/>
            <person name="Kim W."/>
        </authorList>
    </citation>
    <scope>NUCLEOTIDE SEQUENCE [LARGE SCALE GENOMIC DNA]</scope>
    <source>
        <tissue evidence="2">Muscle</tissue>
    </source>
</reference>
<feature type="transmembrane region" description="Helical" evidence="1">
    <location>
        <begin position="152"/>
        <end position="170"/>
    </location>
</feature>
<evidence type="ECO:0000313" key="3">
    <source>
        <dbReference type="Proteomes" id="UP000324222"/>
    </source>
</evidence>
<dbReference type="EMBL" id="VSRR010028562">
    <property type="protein sequence ID" value="MPC68902.1"/>
    <property type="molecule type" value="Genomic_DNA"/>
</dbReference>
<evidence type="ECO:0000313" key="2">
    <source>
        <dbReference type="EMBL" id="MPC68902.1"/>
    </source>
</evidence>
<organism evidence="2 3">
    <name type="scientific">Portunus trituberculatus</name>
    <name type="common">Swimming crab</name>
    <name type="synonym">Neptunus trituberculatus</name>
    <dbReference type="NCBI Taxonomy" id="210409"/>
    <lineage>
        <taxon>Eukaryota</taxon>
        <taxon>Metazoa</taxon>
        <taxon>Ecdysozoa</taxon>
        <taxon>Arthropoda</taxon>
        <taxon>Crustacea</taxon>
        <taxon>Multicrustacea</taxon>
        <taxon>Malacostraca</taxon>
        <taxon>Eumalacostraca</taxon>
        <taxon>Eucarida</taxon>
        <taxon>Decapoda</taxon>
        <taxon>Pleocyemata</taxon>
        <taxon>Brachyura</taxon>
        <taxon>Eubrachyura</taxon>
        <taxon>Portunoidea</taxon>
        <taxon>Portunidae</taxon>
        <taxon>Portuninae</taxon>
        <taxon>Portunus</taxon>
    </lineage>
</organism>
<keyword evidence="1" id="KW-1133">Transmembrane helix</keyword>
<evidence type="ECO:0000256" key="1">
    <source>
        <dbReference type="SAM" id="Phobius"/>
    </source>
</evidence>
<dbReference type="AlphaFoldDB" id="A0A5B7HCU9"/>
<gene>
    <name evidence="2" type="ORF">E2C01_063113</name>
</gene>
<feature type="transmembrane region" description="Helical" evidence="1">
    <location>
        <begin position="125"/>
        <end position="145"/>
    </location>
</feature>
<keyword evidence="1" id="KW-0472">Membrane</keyword>
<dbReference type="Proteomes" id="UP000324222">
    <property type="component" value="Unassembled WGS sequence"/>
</dbReference>
<protein>
    <submittedName>
        <fullName evidence="2">Uncharacterized protein</fullName>
    </submittedName>
</protein>
<proteinExistence type="predicted"/>